<evidence type="ECO:0000259" key="1">
    <source>
        <dbReference type="Pfam" id="PF02036"/>
    </source>
</evidence>
<comment type="caution">
    <text evidence="2">The sequence shown here is derived from an EMBL/GenBank/DDBJ whole genome shotgun (WGS) entry which is preliminary data.</text>
</comment>
<organism evidence="2 3">
    <name type="scientific">Paracidovorax wautersii</name>
    <dbReference type="NCBI Taxonomy" id="1177982"/>
    <lineage>
        <taxon>Bacteria</taxon>
        <taxon>Pseudomonadati</taxon>
        <taxon>Pseudomonadota</taxon>
        <taxon>Betaproteobacteria</taxon>
        <taxon>Burkholderiales</taxon>
        <taxon>Comamonadaceae</taxon>
        <taxon>Paracidovorax</taxon>
    </lineage>
</organism>
<dbReference type="EMBL" id="WNDQ01000008">
    <property type="protein sequence ID" value="KAF1022945.1"/>
    <property type="molecule type" value="Genomic_DNA"/>
</dbReference>
<gene>
    <name evidence="2" type="ORF">GAK30_00884</name>
</gene>
<evidence type="ECO:0000313" key="3">
    <source>
        <dbReference type="Proteomes" id="UP000461670"/>
    </source>
</evidence>
<protein>
    <recommendedName>
        <fullName evidence="1">SCP2 domain-containing protein</fullName>
    </recommendedName>
</protein>
<evidence type="ECO:0000313" key="2">
    <source>
        <dbReference type="EMBL" id="KAF1022945.1"/>
    </source>
</evidence>
<feature type="domain" description="SCP2" evidence="1">
    <location>
        <begin position="39"/>
        <end position="128"/>
    </location>
</feature>
<dbReference type="Proteomes" id="UP000461670">
    <property type="component" value="Unassembled WGS sequence"/>
</dbReference>
<accession>A0A7V8FR40</accession>
<dbReference type="GO" id="GO:0006744">
    <property type="term" value="P:ubiquinone biosynthetic process"/>
    <property type="evidence" value="ECO:0007669"/>
    <property type="project" value="InterPro"/>
</dbReference>
<dbReference type="PANTHER" id="PTHR38693:SF1">
    <property type="entry name" value="UBIQUINONE BIOSYNTHESIS ACCESSORY FACTOR UBIJ"/>
    <property type="match status" value="1"/>
</dbReference>
<name>A0A7V8FR40_9BURK</name>
<dbReference type="Pfam" id="PF02036">
    <property type="entry name" value="SCP2"/>
    <property type="match status" value="1"/>
</dbReference>
<dbReference type="PANTHER" id="PTHR38693">
    <property type="entry name" value="UBIQUINONE BIOSYNTHESIS PROTEIN UBIJ"/>
    <property type="match status" value="1"/>
</dbReference>
<dbReference type="InterPro" id="IPR003033">
    <property type="entry name" value="SCP2_sterol-bd_dom"/>
</dbReference>
<dbReference type="AlphaFoldDB" id="A0A7V8FR40"/>
<proteinExistence type="predicted"/>
<dbReference type="InterPro" id="IPR038989">
    <property type="entry name" value="UbiJ"/>
</dbReference>
<sequence>MTSTPHFSFPPSFVTQWFSRLQPPAWAVEEAQRRVVLFLNHVLMQEPQAQARLAPHAGRVVLVQWRAFNIRLAVTPAGLFDVAEGEPLSDLTLTLGDTSPLELAKRAARGEKPALRIEGDVQLAADFNWLIANVRWDVEEDLSRVVGDAPAHAVASAGRRAAEGLRQFVADRRADR</sequence>
<reference evidence="3" key="1">
    <citation type="journal article" date="2020" name="MBio">
        <title>Horizontal gene transfer to a defensive symbiont with a reduced genome amongst a multipartite beetle microbiome.</title>
        <authorList>
            <person name="Waterworth S.C."/>
            <person name="Florez L.V."/>
            <person name="Rees E.R."/>
            <person name="Hertweck C."/>
            <person name="Kaltenpoth M."/>
            <person name="Kwan J.C."/>
        </authorList>
    </citation>
    <scope>NUCLEOTIDE SEQUENCE [LARGE SCALE GENOMIC DNA]</scope>
</reference>